<comment type="caution">
    <text evidence="3">The sequence shown here is derived from an EMBL/GenBank/DDBJ whole genome shotgun (WGS) entry which is preliminary data.</text>
</comment>
<dbReference type="STRING" id="563192.HMPREF0179_05307"/>
<keyword evidence="2" id="KW-0732">Signal</keyword>
<dbReference type="EMBL" id="ADCP02000003">
    <property type="protein sequence ID" value="EPC05708.1"/>
    <property type="molecule type" value="Genomic_DNA"/>
</dbReference>
<dbReference type="Proteomes" id="UP000006034">
    <property type="component" value="Unassembled WGS sequence"/>
</dbReference>
<evidence type="ECO:0000256" key="2">
    <source>
        <dbReference type="SAM" id="SignalP"/>
    </source>
</evidence>
<name>S2KT40_BILW3</name>
<dbReference type="AlphaFoldDB" id="S2KT40"/>
<gene>
    <name evidence="3" type="ORF">HMPREF0179_05307</name>
</gene>
<sequence>MRKAVYLLFLFASFVASGLGLNKSEAQATSSITNDSALTTSDSGKLYFSDLIEGHNGSGLIAAHYSHRSHGSHGSHGSHQSHYSSRY</sequence>
<reference evidence="3 4" key="2">
    <citation type="submission" date="2013-04" db="EMBL/GenBank/DDBJ databases">
        <title>The Genome Sequence of Bilophila wadsworthia 3_1_6.</title>
        <authorList>
            <consortium name="The Broad Institute Genomics Platform"/>
            <person name="Earl A."/>
            <person name="Ward D."/>
            <person name="Feldgarden M."/>
            <person name="Gevers D."/>
            <person name="Sibley C."/>
            <person name="Strauss J."/>
            <person name="Allen-Vercoe E."/>
            <person name="Walker B."/>
            <person name="Young S."/>
            <person name="Zeng Q."/>
            <person name="Gargeya S."/>
            <person name="Fitzgerald M."/>
            <person name="Haas B."/>
            <person name="Abouelleil A."/>
            <person name="Allen A.W."/>
            <person name="Alvarado L."/>
            <person name="Arachchi H.M."/>
            <person name="Berlin A.M."/>
            <person name="Chapman S.B."/>
            <person name="Gainer-Dewar J."/>
            <person name="Goldberg J."/>
            <person name="Griggs A."/>
            <person name="Gujja S."/>
            <person name="Hansen M."/>
            <person name="Howarth C."/>
            <person name="Imamovic A."/>
            <person name="Ireland A."/>
            <person name="Larimer J."/>
            <person name="McCowan C."/>
            <person name="Murphy C."/>
            <person name="Pearson M."/>
            <person name="Poon T.W."/>
            <person name="Priest M."/>
            <person name="Roberts A."/>
            <person name="Saif S."/>
            <person name="Shea T."/>
            <person name="Sisk P."/>
            <person name="Sykes S."/>
            <person name="Wortman J."/>
            <person name="Nusbaum C."/>
            <person name="Birren B."/>
        </authorList>
    </citation>
    <scope>NUCLEOTIDE SEQUENCE [LARGE SCALE GENOMIC DNA]</scope>
    <source>
        <strain evidence="3 4">3_1_6</strain>
    </source>
</reference>
<evidence type="ECO:0000313" key="4">
    <source>
        <dbReference type="Proteomes" id="UP000006034"/>
    </source>
</evidence>
<evidence type="ECO:0000256" key="1">
    <source>
        <dbReference type="SAM" id="MobiDB-lite"/>
    </source>
</evidence>
<dbReference type="HOGENOM" id="CLU_2477134_0_0_7"/>
<feature type="chain" id="PRO_5004510188" evidence="2">
    <location>
        <begin position="19"/>
        <end position="87"/>
    </location>
</feature>
<evidence type="ECO:0000313" key="3">
    <source>
        <dbReference type="EMBL" id="EPC05708.1"/>
    </source>
</evidence>
<accession>S2KT40</accession>
<reference evidence="3 4" key="1">
    <citation type="submission" date="2010-10" db="EMBL/GenBank/DDBJ databases">
        <authorList>
            <consortium name="The Broad Institute Genome Sequencing Platform"/>
            <person name="Ward D."/>
            <person name="Earl A."/>
            <person name="Feldgarden M."/>
            <person name="Young S.K."/>
            <person name="Gargeya S."/>
            <person name="Zeng Q."/>
            <person name="Alvarado L."/>
            <person name="Berlin A."/>
            <person name="Bochicchio J."/>
            <person name="Chapman S.B."/>
            <person name="Chen Z."/>
            <person name="Freedman E."/>
            <person name="Gellesch M."/>
            <person name="Goldberg J."/>
            <person name="Griggs A."/>
            <person name="Gujja S."/>
            <person name="Heilman E."/>
            <person name="Heiman D."/>
            <person name="Howarth C."/>
            <person name="Mehta T."/>
            <person name="Neiman D."/>
            <person name="Pearson M."/>
            <person name="Roberts A."/>
            <person name="Saif S."/>
            <person name="Shea T."/>
            <person name="Shenoy N."/>
            <person name="Sisk P."/>
            <person name="Stolte C."/>
            <person name="Sykes S."/>
            <person name="White J."/>
            <person name="Yandava C."/>
            <person name="Allen-Vercoe E."/>
            <person name="Sibley C."/>
            <person name="Ambrose C.E."/>
            <person name="Strauss J."/>
            <person name="Daigneault M."/>
            <person name="Haas B."/>
            <person name="Nusbaum C."/>
            <person name="Birren B."/>
        </authorList>
    </citation>
    <scope>NUCLEOTIDE SEQUENCE [LARGE SCALE GENOMIC DNA]</scope>
    <source>
        <strain evidence="3 4">3_1_6</strain>
    </source>
</reference>
<feature type="signal peptide" evidence="2">
    <location>
        <begin position="1"/>
        <end position="18"/>
    </location>
</feature>
<protein>
    <submittedName>
        <fullName evidence="3">Uncharacterized protein</fullName>
    </submittedName>
</protein>
<feature type="compositionally biased region" description="Low complexity" evidence="1">
    <location>
        <begin position="75"/>
        <end position="87"/>
    </location>
</feature>
<feature type="region of interest" description="Disordered" evidence="1">
    <location>
        <begin position="63"/>
        <end position="87"/>
    </location>
</feature>
<keyword evidence="4" id="KW-1185">Reference proteome</keyword>
<proteinExistence type="predicted"/>
<organism evidence="3 4">
    <name type="scientific">Bilophila wadsworthia (strain 3_1_6)</name>
    <dbReference type="NCBI Taxonomy" id="563192"/>
    <lineage>
        <taxon>Bacteria</taxon>
        <taxon>Pseudomonadati</taxon>
        <taxon>Thermodesulfobacteriota</taxon>
        <taxon>Desulfovibrionia</taxon>
        <taxon>Desulfovibrionales</taxon>
        <taxon>Desulfovibrionaceae</taxon>
        <taxon>Bilophila</taxon>
    </lineage>
</organism>